<proteinExistence type="predicted"/>
<feature type="region of interest" description="Disordered" evidence="1">
    <location>
        <begin position="73"/>
        <end position="146"/>
    </location>
</feature>
<feature type="non-terminal residue" evidence="2">
    <location>
        <position position="1"/>
    </location>
</feature>
<organism evidence="2">
    <name type="scientific">Lepeophtheirus salmonis</name>
    <name type="common">Salmon louse</name>
    <name type="synonym">Caligus salmonis</name>
    <dbReference type="NCBI Taxonomy" id="72036"/>
    <lineage>
        <taxon>Eukaryota</taxon>
        <taxon>Metazoa</taxon>
        <taxon>Ecdysozoa</taxon>
        <taxon>Arthropoda</taxon>
        <taxon>Crustacea</taxon>
        <taxon>Multicrustacea</taxon>
        <taxon>Hexanauplia</taxon>
        <taxon>Copepoda</taxon>
        <taxon>Siphonostomatoida</taxon>
        <taxon>Caligidae</taxon>
        <taxon>Lepeophtheirus</taxon>
    </lineage>
</organism>
<feature type="region of interest" description="Disordered" evidence="1">
    <location>
        <begin position="292"/>
        <end position="315"/>
    </location>
</feature>
<accession>A0A0K2TKU0</accession>
<evidence type="ECO:0000313" key="2">
    <source>
        <dbReference type="EMBL" id="CDW26668.1"/>
    </source>
</evidence>
<feature type="compositionally biased region" description="Basic residues" evidence="1">
    <location>
        <begin position="127"/>
        <end position="145"/>
    </location>
</feature>
<dbReference type="OrthoDB" id="6382611at2759"/>
<dbReference type="AlphaFoldDB" id="A0A0K2TKU0"/>
<protein>
    <submittedName>
        <fullName evidence="2">Uncharacterized protein</fullName>
    </submittedName>
</protein>
<feature type="region of interest" description="Disordered" evidence="1">
    <location>
        <begin position="35"/>
        <end position="57"/>
    </location>
</feature>
<reference evidence="2" key="1">
    <citation type="submission" date="2014-05" db="EMBL/GenBank/DDBJ databases">
        <authorList>
            <person name="Chronopoulou M."/>
        </authorList>
    </citation>
    <scope>NUCLEOTIDE SEQUENCE</scope>
    <source>
        <tissue evidence="2">Whole organism</tissue>
    </source>
</reference>
<sequence length="446" mass="50899">EEIASENSKISSRNLRTLCVEMKDFDDFSKYSAVLDESPGREENPGSSIPKSRKELPVPAVLLKFQNEVDRKPLQEEFSYSDTDEIPATPTSPPRTSNSNYSLRKGKVKSGENEGWIPLSDEEHGSPTKRQKSSSHQRASIKAKKALPSSLFAPKTSVKETFHVSSIFDADEVITKELESLVPKNVDGTQSKRAINKYTVDATKKKKSLGLSKSYSRSVKKKQTNDCPENSSSSVSSIKNYFTPIKKVSQKQSIDDLLNSPPDDCNSVSPSTWSSLSEMTKELKKLCRESREKQSQFEEVKKNRKDYQESSSKMRDELHSKLNSDGMKTWVLENEEFINNIWSGDIESSRYEAYHRSTEARHGLLYHMITHPYNDLQIEALLEAITQKWMQSSELINERSDFVWKVVMPEVLIKIYMETFNISNKNEAEKRIALTPLESDDDDNHW</sequence>
<feature type="region of interest" description="Disordered" evidence="1">
    <location>
        <begin position="213"/>
        <end position="235"/>
    </location>
</feature>
<evidence type="ECO:0000256" key="1">
    <source>
        <dbReference type="SAM" id="MobiDB-lite"/>
    </source>
</evidence>
<dbReference type="EMBL" id="HACA01009307">
    <property type="protein sequence ID" value="CDW26668.1"/>
    <property type="molecule type" value="Transcribed_RNA"/>
</dbReference>
<name>A0A0K2TKU0_LEPSM</name>